<evidence type="ECO:0000256" key="3">
    <source>
        <dbReference type="ARBA" id="ARBA00045534"/>
    </source>
</evidence>
<dbReference type="GO" id="GO:0005516">
    <property type="term" value="F:calmodulin binding"/>
    <property type="evidence" value="ECO:0007669"/>
    <property type="project" value="UniProtKB-KW"/>
</dbReference>
<evidence type="ECO:0000313" key="4">
    <source>
        <dbReference type="EMBL" id="PIN17238.1"/>
    </source>
</evidence>
<dbReference type="PANTHER" id="PTHR32295:SF108">
    <property type="entry name" value="PROTEIN IQ-DOMAIN 20"/>
    <property type="match status" value="1"/>
</dbReference>
<dbReference type="AlphaFoldDB" id="A0A2G9HIB7"/>
<evidence type="ECO:0000256" key="2">
    <source>
        <dbReference type="ARBA" id="ARBA00024341"/>
    </source>
</evidence>
<proteinExistence type="inferred from homology"/>
<comment type="caution">
    <text evidence="4">The sequence shown here is derived from an EMBL/GenBank/DDBJ whole genome shotgun (WGS) entry which is preliminary data.</text>
</comment>
<dbReference type="SMART" id="SM00015">
    <property type="entry name" value="IQ"/>
    <property type="match status" value="2"/>
</dbReference>
<comment type="similarity">
    <text evidence="2">Belongs to the IQD family.</text>
</comment>
<dbReference type="InterPro" id="IPR027417">
    <property type="entry name" value="P-loop_NTPase"/>
</dbReference>
<dbReference type="Pfam" id="PF00612">
    <property type="entry name" value="IQ"/>
    <property type="match status" value="2"/>
</dbReference>
<dbReference type="PROSITE" id="PS50096">
    <property type="entry name" value="IQ"/>
    <property type="match status" value="2"/>
</dbReference>
<dbReference type="Proteomes" id="UP000231279">
    <property type="component" value="Unassembled WGS sequence"/>
</dbReference>
<sequence>MGRRWGLIRTKLFRSSIHLPSHHHHHHDKNAIFVLHTNNGSYSQEFTSTASGDHQNVAGLEEFQYSREGVAAITIQAYFRAHLAKRAYRALRSLVKLQALVRGVVVRRQARIALHCMQAMARLQITVQARQLLNN</sequence>
<dbReference type="STRING" id="429701.A0A2G9HIB7"/>
<dbReference type="Gene3D" id="1.20.5.190">
    <property type="match status" value="1"/>
</dbReference>
<evidence type="ECO:0000256" key="1">
    <source>
        <dbReference type="ARBA" id="ARBA00022860"/>
    </source>
</evidence>
<keyword evidence="5" id="KW-1185">Reference proteome</keyword>
<gene>
    <name evidence="4" type="ORF">CDL12_10117</name>
</gene>
<dbReference type="InterPro" id="IPR000048">
    <property type="entry name" value="IQ_motif_EF-hand-BS"/>
</dbReference>
<dbReference type="EMBL" id="NKXS01001708">
    <property type="protein sequence ID" value="PIN17238.1"/>
    <property type="molecule type" value="Genomic_DNA"/>
</dbReference>
<evidence type="ECO:0008006" key="6">
    <source>
        <dbReference type="Google" id="ProtNLM"/>
    </source>
</evidence>
<reference evidence="5" key="1">
    <citation type="journal article" date="2018" name="Gigascience">
        <title>Genome assembly of the Pink Ipe (Handroanthus impetiginosus, Bignoniaceae), a highly valued, ecologically keystone Neotropical timber forest tree.</title>
        <authorList>
            <person name="Silva-Junior O.B."/>
            <person name="Grattapaglia D."/>
            <person name="Novaes E."/>
            <person name="Collevatti R.G."/>
        </authorList>
    </citation>
    <scope>NUCLEOTIDE SEQUENCE [LARGE SCALE GENOMIC DNA]</scope>
    <source>
        <strain evidence="5">cv. UFG-1</strain>
    </source>
</reference>
<accession>A0A2G9HIB7</accession>
<dbReference type="OrthoDB" id="694295at2759"/>
<dbReference type="SUPFAM" id="SSF52540">
    <property type="entry name" value="P-loop containing nucleoside triphosphate hydrolases"/>
    <property type="match status" value="1"/>
</dbReference>
<comment type="function">
    <text evidence="3">May be involved in cooperative interactions with calmodulins or calmodulin-like proteins. Recruits calmodulin proteins to microtubules, thus being a potential scaffold in cellular signaling and trafficking. May associate with nucleic acids and regulate gene expression at the transcriptional or post-transcriptional level.</text>
</comment>
<evidence type="ECO:0000313" key="5">
    <source>
        <dbReference type="Proteomes" id="UP000231279"/>
    </source>
</evidence>
<organism evidence="4 5">
    <name type="scientific">Handroanthus impetiginosus</name>
    <dbReference type="NCBI Taxonomy" id="429701"/>
    <lineage>
        <taxon>Eukaryota</taxon>
        <taxon>Viridiplantae</taxon>
        <taxon>Streptophyta</taxon>
        <taxon>Embryophyta</taxon>
        <taxon>Tracheophyta</taxon>
        <taxon>Spermatophyta</taxon>
        <taxon>Magnoliopsida</taxon>
        <taxon>eudicotyledons</taxon>
        <taxon>Gunneridae</taxon>
        <taxon>Pentapetalae</taxon>
        <taxon>asterids</taxon>
        <taxon>lamiids</taxon>
        <taxon>Lamiales</taxon>
        <taxon>Bignoniaceae</taxon>
        <taxon>Crescentiina</taxon>
        <taxon>Tabebuia alliance</taxon>
        <taxon>Handroanthus</taxon>
    </lineage>
</organism>
<protein>
    <recommendedName>
        <fullName evidence="6">DUF4005 domain-containing protein</fullName>
    </recommendedName>
</protein>
<keyword evidence="1" id="KW-0112">Calmodulin-binding</keyword>
<dbReference type="PANTHER" id="PTHR32295">
    <property type="entry name" value="IQ-DOMAIN 5-RELATED"/>
    <property type="match status" value="1"/>
</dbReference>
<name>A0A2G9HIB7_9LAMI</name>